<dbReference type="CDD" id="cd00090">
    <property type="entry name" value="HTH_ARSR"/>
    <property type="match status" value="1"/>
</dbReference>
<dbReference type="Pfam" id="PF12840">
    <property type="entry name" value="HTH_20"/>
    <property type="match status" value="1"/>
</dbReference>
<reference evidence="1" key="2">
    <citation type="submission" date="2021-04" db="EMBL/GenBank/DDBJ databases">
        <authorList>
            <person name="Dong X."/>
        </authorList>
    </citation>
    <scope>NUCLEOTIDE SEQUENCE</scope>
    <source>
        <strain evidence="1">ZWT</strain>
    </source>
</reference>
<name>A0A9J6NVV1_9CLOT</name>
<dbReference type="InterPro" id="IPR036390">
    <property type="entry name" value="WH_DNA-bd_sf"/>
</dbReference>
<dbReference type="SUPFAM" id="SSF46785">
    <property type="entry name" value="Winged helix' DNA-binding domain"/>
    <property type="match status" value="1"/>
</dbReference>
<dbReference type="InterPro" id="IPR011991">
    <property type="entry name" value="ArsR-like_HTH"/>
</dbReference>
<accession>A0A9J6NVV1</accession>
<comment type="caution">
    <text evidence="1">The sequence shown here is derived from an EMBL/GenBank/DDBJ whole genome shotgun (WGS) entry which is preliminary data.</text>
</comment>
<evidence type="ECO:0000313" key="1">
    <source>
        <dbReference type="EMBL" id="MCM1988610.1"/>
    </source>
</evidence>
<evidence type="ECO:0000313" key="2">
    <source>
        <dbReference type="Proteomes" id="UP001056429"/>
    </source>
</evidence>
<dbReference type="Gene3D" id="1.10.10.10">
    <property type="entry name" value="Winged helix-like DNA-binding domain superfamily/Winged helix DNA-binding domain"/>
    <property type="match status" value="1"/>
</dbReference>
<organism evidence="1 2">
    <name type="scientific">Oceanirhabdus seepicola</name>
    <dbReference type="NCBI Taxonomy" id="2828781"/>
    <lineage>
        <taxon>Bacteria</taxon>
        <taxon>Bacillati</taxon>
        <taxon>Bacillota</taxon>
        <taxon>Clostridia</taxon>
        <taxon>Eubacteriales</taxon>
        <taxon>Clostridiaceae</taxon>
        <taxon>Oceanirhabdus</taxon>
    </lineage>
</organism>
<dbReference type="InterPro" id="IPR036388">
    <property type="entry name" value="WH-like_DNA-bd_sf"/>
</dbReference>
<dbReference type="AlphaFoldDB" id="A0A9J6NVV1"/>
<proteinExistence type="predicted"/>
<dbReference type="RefSeq" id="WP_250857482.1">
    <property type="nucleotide sequence ID" value="NZ_JAGSOJ010000001.1"/>
</dbReference>
<gene>
    <name evidence="1" type="ORF">KDK92_02580</name>
</gene>
<dbReference type="EMBL" id="JAGSOJ010000001">
    <property type="protein sequence ID" value="MCM1988610.1"/>
    <property type="molecule type" value="Genomic_DNA"/>
</dbReference>
<keyword evidence="2" id="KW-1185">Reference proteome</keyword>
<protein>
    <submittedName>
        <fullName evidence="1">ArsR family transcriptional regulator</fullName>
    </submittedName>
</protein>
<sequence>MIEKLILRSREEIKIMTDPYRVEIINIMKNHGSPMTVKEIAEKMGEAHGKVYYHIKKFEKIDAVVIHHTKNIKGITAKYYAINFEELIISPSASSDSELSADFAINQSLNMISSYYESSKNDFLNFYKKLLIEANREDLSPEEKAKLDKKDDPYKSATLQNSVLYFTAEEYKSFTQDLKALIDKYDNNDTTKPYKKNLFFTLYSND</sequence>
<dbReference type="Proteomes" id="UP001056429">
    <property type="component" value="Unassembled WGS sequence"/>
</dbReference>
<reference evidence="1" key="1">
    <citation type="journal article" date="2021" name="mSystems">
        <title>Bacteria and Archaea Synergistically Convert Glycine Betaine to Biogenic Methane in the Formosa Cold Seep of the South China Sea.</title>
        <authorList>
            <person name="Li L."/>
            <person name="Zhang W."/>
            <person name="Zhang S."/>
            <person name="Song L."/>
            <person name="Sun Q."/>
            <person name="Zhang H."/>
            <person name="Xiang H."/>
            <person name="Dong X."/>
        </authorList>
    </citation>
    <scope>NUCLEOTIDE SEQUENCE</scope>
    <source>
        <strain evidence="1">ZWT</strain>
    </source>
</reference>